<dbReference type="AlphaFoldDB" id="A0A0E9QAZ1"/>
<protein>
    <submittedName>
        <fullName evidence="1">Uncharacterized protein</fullName>
    </submittedName>
</protein>
<reference evidence="1" key="1">
    <citation type="submission" date="2014-11" db="EMBL/GenBank/DDBJ databases">
        <authorList>
            <person name="Amaro Gonzalez C."/>
        </authorList>
    </citation>
    <scope>NUCLEOTIDE SEQUENCE</scope>
</reference>
<evidence type="ECO:0000313" key="1">
    <source>
        <dbReference type="EMBL" id="JAH13924.1"/>
    </source>
</evidence>
<organism evidence="1">
    <name type="scientific">Anguilla anguilla</name>
    <name type="common">European freshwater eel</name>
    <name type="synonym">Muraena anguilla</name>
    <dbReference type="NCBI Taxonomy" id="7936"/>
    <lineage>
        <taxon>Eukaryota</taxon>
        <taxon>Metazoa</taxon>
        <taxon>Chordata</taxon>
        <taxon>Craniata</taxon>
        <taxon>Vertebrata</taxon>
        <taxon>Euteleostomi</taxon>
        <taxon>Actinopterygii</taxon>
        <taxon>Neopterygii</taxon>
        <taxon>Teleostei</taxon>
        <taxon>Anguilliformes</taxon>
        <taxon>Anguillidae</taxon>
        <taxon>Anguilla</taxon>
    </lineage>
</organism>
<proteinExistence type="predicted"/>
<reference evidence="1" key="2">
    <citation type="journal article" date="2015" name="Fish Shellfish Immunol.">
        <title>Early steps in the European eel (Anguilla anguilla)-Vibrio vulnificus interaction in the gills: Role of the RtxA13 toxin.</title>
        <authorList>
            <person name="Callol A."/>
            <person name="Pajuelo D."/>
            <person name="Ebbesson L."/>
            <person name="Teles M."/>
            <person name="MacKenzie S."/>
            <person name="Amaro C."/>
        </authorList>
    </citation>
    <scope>NUCLEOTIDE SEQUENCE</scope>
</reference>
<sequence>MSELSVELLLLRKISDKKAGLFIFSSRHFLPDFRFGAQINFIVLDLHR</sequence>
<name>A0A0E9QAZ1_ANGAN</name>
<accession>A0A0E9QAZ1</accession>
<dbReference type="EMBL" id="GBXM01094653">
    <property type="protein sequence ID" value="JAH13924.1"/>
    <property type="molecule type" value="Transcribed_RNA"/>
</dbReference>